<evidence type="ECO:0000256" key="1">
    <source>
        <dbReference type="ARBA" id="ARBA00000553"/>
    </source>
</evidence>
<keyword evidence="5" id="KW-0862">Zinc</keyword>
<dbReference type="InterPro" id="IPR003730">
    <property type="entry name" value="Cu_polyphenol_OxRdtase"/>
</dbReference>
<dbReference type="SUPFAM" id="SSF64438">
    <property type="entry name" value="CNF1/YfiH-like putative cysteine hydrolases"/>
    <property type="match status" value="1"/>
</dbReference>
<dbReference type="EMBL" id="JBHRSW010000017">
    <property type="protein sequence ID" value="MFC3122072.1"/>
    <property type="molecule type" value="Genomic_DNA"/>
</dbReference>
<dbReference type="NCBIfam" id="TIGR00726">
    <property type="entry name" value="peptidoglycan editing factor PgeF"/>
    <property type="match status" value="1"/>
</dbReference>
<dbReference type="RefSeq" id="WP_376920206.1">
    <property type="nucleotide sequence ID" value="NZ_JBHRSW010000017.1"/>
</dbReference>
<evidence type="ECO:0000256" key="4">
    <source>
        <dbReference type="ARBA" id="ARBA00022723"/>
    </source>
</evidence>
<sequence length="245" mass="27364">MIAKHFYLTENVLCFTTTCLGGYSEAPFKSLNVAYHVGDKPELVAKNRQAIDDFIQSLSHKALPSIYMNQQHTTRLCELDLGHYDLTKPMDGILTSRVNMPLAVMTADCLPVVLTDGKKISAVHAGWRGLVDGIIEKAVACFDDTTKLQVWIGPAISQRHFEVGEEVAKLFDKYSYAHCNQSKNGKYLLDLKEICQRKLQMSGVSKIGVSDHCTYADDQYFSHRKATHEGQASTGRNATFILRVC</sequence>
<evidence type="ECO:0000256" key="9">
    <source>
        <dbReference type="RuleBase" id="RU361274"/>
    </source>
</evidence>
<comment type="caution">
    <text evidence="10">The sequence shown here is derived from an EMBL/GenBank/DDBJ whole genome shotgun (WGS) entry which is preliminary data.</text>
</comment>
<evidence type="ECO:0000256" key="6">
    <source>
        <dbReference type="ARBA" id="ARBA00047989"/>
    </source>
</evidence>
<dbReference type="Proteomes" id="UP001595478">
    <property type="component" value="Unassembled WGS sequence"/>
</dbReference>
<comment type="catalytic activity">
    <reaction evidence="1">
        <text>inosine + phosphate = alpha-D-ribose 1-phosphate + hypoxanthine</text>
        <dbReference type="Rhea" id="RHEA:27646"/>
        <dbReference type="ChEBI" id="CHEBI:17368"/>
        <dbReference type="ChEBI" id="CHEBI:17596"/>
        <dbReference type="ChEBI" id="CHEBI:43474"/>
        <dbReference type="ChEBI" id="CHEBI:57720"/>
        <dbReference type="EC" id="2.4.2.1"/>
    </reaction>
    <physiologicalReaction direction="left-to-right" evidence="1">
        <dbReference type="Rhea" id="RHEA:27647"/>
    </physiologicalReaction>
</comment>
<proteinExistence type="inferred from homology"/>
<dbReference type="Pfam" id="PF02578">
    <property type="entry name" value="Cu-oxidase_4"/>
    <property type="match status" value="1"/>
</dbReference>
<reference evidence="11" key="1">
    <citation type="journal article" date="2019" name="Int. J. Syst. Evol. Microbiol.">
        <title>The Global Catalogue of Microorganisms (GCM) 10K type strain sequencing project: providing services to taxonomists for standard genome sequencing and annotation.</title>
        <authorList>
            <consortium name="The Broad Institute Genomics Platform"/>
            <consortium name="The Broad Institute Genome Sequencing Center for Infectious Disease"/>
            <person name="Wu L."/>
            <person name="Ma J."/>
        </authorList>
    </citation>
    <scope>NUCLEOTIDE SEQUENCE [LARGE SCALE GENOMIC DNA]</scope>
    <source>
        <strain evidence="11">KCTC 52473</strain>
    </source>
</reference>
<evidence type="ECO:0000313" key="11">
    <source>
        <dbReference type="Proteomes" id="UP001595478"/>
    </source>
</evidence>
<keyword evidence="11" id="KW-1185">Reference proteome</keyword>
<evidence type="ECO:0000313" key="10">
    <source>
        <dbReference type="EMBL" id="MFC3122072.1"/>
    </source>
</evidence>
<comment type="catalytic activity">
    <reaction evidence="7">
        <text>adenosine + phosphate = alpha-D-ribose 1-phosphate + adenine</text>
        <dbReference type="Rhea" id="RHEA:27642"/>
        <dbReference type="ChEBI" id="CHEBI:16335"/>
        <dbReference type="ChEBI" id="CHEBI:16708"/>
        <dbReference type="ChEBI" id="CHEBI:43474"/>
        <dbReference type="ChEBI" id="CHEBI:57720"/>
        <dbReference type="EC" id="2.4.2.1"/>
    </reaction>
    <physiologicalReaction direction="left-to-right" evidence="7">
        <dbReference type="Rhea" id="RHEA:27643"/>
    </physiologicalReaction>
</comment>
<dbReference type="CDD" id="cd16833">
    <property type="entry name" value="YfiH"/>
    <property type="match status" value="1"/>
</dbReference>
<keyword evidence="4" id="KW-0479">Metal-binding</keyword>
<comment type="similarity">
    <text evidence="2 9">Belongs to the purine nucleoside phosphorylase YfiH/LACC1 family.</text>
</comment>
<evidence type="ECO:0000256" key="5">
    <source>
        <dbReference type="ARBA" id="ARBA00022833"/>
    </source>
</evidence>
<dbReference type="InterPro" id="IPR011324">
    <property type="entry name" value="Cytotoxic_necrot_fac-like_cat"/>
</dbReference>
<accession>A0ABV7FP30</accession>
<keyword evidence="3" id="KW-0808">Transferase</keyword>
<comment type="catalytic activity">
    <reaction evidence="6">
        <text>adenosine + H2O + H(+) = inosine + NH4(+)</text>
        <dbReference type="Rhea" id="RHEA:24408"/>
        <dbReference type="ChEBI" id="CHEBI:15377"/>
        <dbReference type="ChEBI" id="CHEBI:15378"/>
        <dbReference type="ChEBI" id="CHEBI:16335"/>
        <dbReference type="ChEBI" id="CHEBI:17596"/>
        <dbReference type="ChEBI" id="CHEBI:28938"/>
        <dbReference type="EC" id="3.5.4.4"/>
    </reaction>
    <physiologicalReaction direction="left-to-right" evidence="6">
        <dbReference type="Rhea" id="RHEA:24409"/>
    </physiologicalReaction>
</comment>
<protein>
    <recommendedName>
        <fullName evidence="9">Purine nucleoside phosphorylase</fullName>
    </recommendedName>
</protein>
<evidence type="ECO:0000256" key="2">
    <source>
        <dbReference type="ARBA" id="ARBA00007353"/>
    </source>
</evidence>
<comment type="catalytic activity">
    <reaction evidence="8">
        <text>S-methyl-5'-thioadenosine + phosphate = 5-(methylsulfanyl)-alpha-D-ribose 1-phosphate + adenine</text>
        <dbReference type="Rhea" id="RHEA:11852"/>
        <dbReference type="ChEBI" id="CHEBI:16708"/>
        <dbReference type="ChEBI" id="CHEBI:17509"/>
        <dbReference type="ChEBI" id="CHEBI:43474"/>
        <dbReference type="ChEBI" id="CHEBI:58533"/>
        <dbReference type="EC" id="2.4.2.28"/>
    </reaction>
    <physiologicalReaction direction="left-to-right" evidence="8">
        <dbReference type="Rhea" id="RHEA:11853"/>
    </physiologicalReaction>
</comment>
<name>A0ABV7FP30_9ALTE</name>
<evidence type="ECO:0000256" key="8">
    <source>
        <dbReference type="ARBA" id="ARBA00049893"/>
    </source>
</evidence>
<dbReference type="PANTHER" id="PTHR30616:SF3">
    <property type="entry name" value="PURINE NUCLEOSIDE PHOSPHORYLASE"/>
    <property type="match status" value="1"/>
</dbReference>
<dbReference type="PANTHER" id="PTHR30616">
    <property type="entry name" value="UNCHARACTERIZED PROTEIN YFIH"/>
    <property type="match status" value="1"/>
</dbReference>
<evidence type="ECO:0000256" key="7">
    <source>
        <dbReference type="ARBA" id="ARBA00048968"/>
    </source>
</evidence>
<evidence type="ECO:0000256" key="3">
    <source>
        <dbReference type="ARBA" id="ARBA00022679"/>
    </source>
</evidence>
<dbReference type="Gene3D" id="3.60.140.10">
    <property type="entry name" value="CNF1/YfiH-like putative cysteine hydrolases"/>
    <property type="match status" value="1"/>
</dbReference>
<dbReference type="InterPro" id="IPR038371">
    <property type="entry name" value="Cu_polyphenol_OxRdtase_sf"/>
</dbReference>
<organism evidence="10 11">
    <name type="scientific">Agaribacter flavus</name>
    <dbReference type="NCBI Taxonomy" id="1902781"/>
    <lineage>
        <taxon>Bacteria</taxon>
        <taxon>Pseudomonadati</taxon>
        <taxon>Pseudomonadota</taxon>
        <taxon>Gammaproteobacteria</taxon>
        <taxon>Alteromonadales</taxon>
        <taxon>Alteromonadaceae</taxon>
        <taxon>Agaribacter</taxon>
    </lineage>
</organism>
<gene>
    <name evidence="10" type="primary">pgeF</name>
    <name evidence="10" type="ORF">ACFOHL_10600</name>
</gene>